<proteinExistence type="predicted"/>
<protein>
    <submittedName>
        <fullName evidence="2">Uncharacterized protein</fullName>
    </submittedName>
</protein>
<gene>
    <name evidence="2" type="ORF">AVDCRST_MAG56-6858</name>
</gene>
<feature type="region of interest" description="Disordered" evidence="1">
    <location>
        <begin position="1"/>
        <end position="28"/>
    </location>
</feature>
<name>A0A6J4L1R0_9SPHI</name>
<reference evidence="2" key="1">
    <citation type="submission" date="2020-02" db="EMBL/GenBank/DDBJ databases">
        <authorList>
            <person name="Meier V. D."/>
        </authorList>
    </citation>
    <scope>NUCLEOTIDE SEQUENCE</scope>
    <source>
        <strain evidence="2">AVDCRST_MAG56</strain>
    </source>
</reference>
<dbReference type="AlphaFoldDB" id="A0A6J4L1R0"/>
<evidence type="ECO:0000313" key="2">
    <source>
        <dbReference type="EMBL" id="CAA9319092.1"/>
    </source>
</evidence>
<accession>A0A6J4L1R0</accession>
<sequence length="49" mass="5469">MKFKNENAGRFPLILDRKSTGQNNPPVAQLPRRKFYSVCGPARLPANAV</sequence>
<dbReference type="EMBL" id="CADCTQ010000564">
    <property type="protein sequence ID" value="CAA9319092.1"/>
    <property type="molecule type" value="Genomic_DNA"/>
</dbReference>
<organism evidence="2">
    <name type="scientific">uncultured Cytophagales bacterium</name>
    <dbReference type="NCBI Taxonomy" id="158755"/>
    <lineage>
        <taxon>Bacteria</taxon>
        <taxon>Pseudomonadati</taxon>
        <taxon>Bacteroidota</taxon>
        <taxon>Sphingobacteriia</taxon>
        <taxon>Sphingobacteriales</taxon>
        <taxon>environmental samples</taxon>
    </lineage>
</organism>
<evidence type="ECO:0000256" key="1">
    <source>
        <dbReference type="SAM" id="MobiDB-lite"/>
    </source>
</evidence>